<comment type="function">
    <text evidence="11">Catalyzes the specific phosphorylation of the 3-hydroxyl group of shikimic acid using ATP as a cosubstrate.</text>
</comment>
<evidence type="ECO:0000256" key="8">
    <source>
        <dbReference type="ARBA" id="ARBA00022840"/>
    </source>
</evidence>
<feature type="binding site" evidence="11">
    <location>
        <begin position="26"/>
        <end position="31"/>
    </location>
    <ligand>
        <name>ATP</name>
        <dbReference type="ChEBI" id="CHEBI:30616"/>
    </ligand>
</feature>
<dbReference type="Proteomes" id="UP000824078">
    <property type="component" value="Unassembled WGS sequence"/>
</dbReference>
<evidence type="ECO:0000256" key="3">
    <source>
        <dbReference type="ARBA" id="ARBA00012154"/>
    </source>
</evidence>
<evidence type="ECO:0000256" key="10">
    <source>
        <dbReference type="ARBA" id="ARBA00048567"/>
    </source>
</evidence>
<dbReference type="EC" id="2.7.1.71" evidence="3 11"/>
<dbReference type="EMBL" id="DVMQ01000003">
    <property type="protein sequence ID" value="HIU23513.1"/>
    <property type="molecule type" value="Genomic_DNA"/>
</dbReference>
<feature type="binding site" evidence="11">
    <location>
        <position position="48"/>
    </location>
    <ligand>
        <name>substrate</name>
    </ligand>
</feature>
<dbReference type="GO" id="GO:0009423">
    <property type="term" value="P:chorismate biosynthetic process"/>
    <property type="evidence" value="ECO:0007669"/>
    <property type="project" value="UniProtKB-UniRule"/>
</dbReference>
<keyword evidence="9 11" id="KW-0057">Aromatic amino acid biosynthesis</keyword>
<dbReference type="SUPFAM" id="SSF52540">
    <property type="entry name" value="P-loop containing nucleoside triphosphate hydrolases"/>
    <property type="match status" value="1"/>
</dbReference>
<keyword evidence="11" id="KW-0963">Cytoplasm</keyword>
<keyword evidence="7 11" id="KW-0418">Kinase</keyword>
<comment type="caution">
    <text evidence="11">Lacks conserved residue(s) required for the propagation of feature annotation.</text>
</comment>
<dbReference type="PANTHER" id="PTHR21087:SF16">
    <property type="entry name" value="SHIKIMATE KINASE 1, CHLOROPLASTIC"/>
    <property type="match status" value="1"/>
</dbReference>
<dbReference type="InterPro" id="IPR023000">
    <property type="entry name" value="Shikimate_kinase_CS"/>
</dbReference>
<dbReference type="AlphaFoldDB" id="A0A9D1L506"/>
<feature type="binding site" evidence="11">
    <location>
        <position position="30"/>
    </location>
    <ligand>
        <name>Mg(2+)</name>
        <dbReference type="ChEBI" id="CHEBI:18420"/>
    </ligand>
</feature>
<proteinExistence type="inferred from homology"/>
<dbReference type="Gene3D" id="3.40.50.300">
    <property type="entry name" value="P-loop containing nucleotide triphosphate hydrolases"/>
    <property type="match status" value="1"/>
</dbReference>
<evidence type="ECO:0000256" key="9">
    <source>
        <dbReference type="ARBA" id="ARBA00023141"/>
    </source>
</evidence>
<reference evidence="12" key="2">
    <citation type="journal article" date="2021" name="PeerJ">
        <title>Extensive microbial diversity within the chicken gut microbiome revealed by metagenomics and culture.</title>
        <authorList>
            <person name="Gilroy R."/>
            <person name="Ravi A."/>
            <person name="Getino M."/>
            <person name="Pursley I."/>
            <person name="Horton D.L."/>
            <person name="Alikhan N.F."/>
            <person name="Baker D."/>
            <person name="Gharbi K."/>
            <person name="Hall N."/>
            <person name="Watson M."/>
            <person name="Adriaenssens E.M."/>
            <person name="Foster-Nyarko E."/>
            <person name="Jarju S."/>
            <person name="Secka A."/>
            <person name="Antonio M."/>
            <person name="Oren A."/>
            <person name="Chaudhuri R.R."/>
            <person name="La Ragione R."/>
            <person name="Hildebrand F."/>
            <person name="Pallen M.J."/>
        </authorList>
    </citation>
    <scope>NUCLEOTIDE SEQUENCE</scope>
    <source>
        <strain evidence="12">ChiHjej12B11-29160</strain>
    </source>
</reference>
<dbReference type="InterPro" id="IPR000623">
    <property type="entry name" value="Shikimate_kinase/TSH1"/>
</dbReference>
<keyword evidence="8 11" id="KW-0067">ATP-binding</keyword>
<dbReference type="PANTHER" id="PTHR21087">
    <property type="entry name" value="SHIKIMATE KINASE"/>
    <property type="match status" value="1"/>
</dbReference>
<feature type="binding site" evidence="11">
    <location>
        <position position="148"/>
    </location>
    <ligand>
        <name>substrate</name>
    </ligand>
</feature>
<dbReference type="InterPro" id="IPR031322">
    <property type="entry name" value="Shikimate/glucono_kinase"/>
</dbReference>
<dbReference type="Pfam" id="PF01202">
    <property type="entry name" value="SKI"/>
    <property type="match status" value="1"/>
</dbReference>
<evidence type="ECO:0000256" key="6">
    <source>
        <dbReference type="ARBA" id="ARBA00022741"/>
    </source>
</evidence>
<feature type="binding site" evidence="11">
    <location>
        <position position="72"/>
    </location>
    <ligand>
        <name>substrate</name>
    </ligand>
</feature>
<dbReference type="GO" id="GO:0000287">
    <property type="term" value="F:magnesium ion binding"/>
    <property type="evidence" value="ECO:0007669"/>
    <property type="project" value="UniProtKB-UniRule"/>
</dbReference>
<evidence type="ECO:0000256" key="1">
    <source>
        <dbReference type="ARBA" id="ARBA00004842"/>
    </source>
</evidence>
<protein>
    <recommendedName>
        <fullName evidence="3 11">Shikimate kinase</fullName>
        <shortName evidence="11">SK</shortName>
        <ecNumber evidence="3 11">2.7.1.71</ecNumber>
    </recommendedName>
</protein>
<accession>A0A9D1L506</accession>
<evidence type="ECO:0000256" key="11">
    <source>
        <dbReference type="HAMAP-Rule" id="MF_00109"/>
    </source>
</evidence>
<comment type="caution">
    <text evidence="12">The sequence shown here is derived from an EMBL/GenBank/DDBJ whole genome shotgun (WGS) entry which is preliminary data.</text>
</comment>
<comment type="catalytic activity">
    <reaction evidence="10 11">
        <text>shikimate + ATP = 3-phosphoshikimate + ADP + H(+)</text>
        <dbReference type="Rhea" id="RHEA:13121"/>
        <dbReference type="ChEBI" id="CHEBI:15378"/>
        <dbReference type="ChEBI" id="CHEBI:30616"/>
        <dbReference type="ChEBI" id="CHEBI:36208"/>
        <dbReference type="ChEBI" id="CHEBI:145989"/>
        <dbReference type="ChEBI" id="CHEBI:456216"/>
        <dbReference type="EC" id="2.7.1.71"/>
    </reaction>
</comment>
<keyword evidence="11" id="KW-0460">Magnesium</keyword>
<dbReference type="GO" id="GO:0004765">
    <property type="term" value="F:shikimate kinase activity"/>
    <property type="evidence" value="ECO:0007669"/>
    <property type="project" value="UniProtKB-UniRule"/>
</dbReference>
<dbReference type="CDD" id="cd00464">
    <property type="entry name" value="SK"/>
    <property type="match status" value="1"/>
</dbReference>
<keyword evidence="4 11" id="KW-0028">Amino-acid biosynthesis</keyword>
<evidence type="ECO:0000256" key="4">
    <source>
        <dbReference type="ARBA" id="ARBA00022605"/>
    </source>
</evidence>
<name>A0A9D1L506_9ACTN</name>
<keyword evidence="11" id="KW-0479">Metal-binding</keyword>
<evidence type="ECO:0000256" key="5">
    <source>
        <dbReference type="ARBA" id="ARBA00022679"/>
    </source>
</evidence>
<organism evidence="12 13">
    <name type="scientific">Candidatus Coprovicinus avistercoris</name>
    <dbReference type="NCBI Taxonomy" id="2840754"/>
    <lineage>
        <taxon>Bacteria</taxon>
        <taxon>Bacillati</taxon>
        <taxon>Actinomycetota</taxon>
        <taxon>Coriobacteriia</taxon>
        <taxon>Coriobacteriales</taxon>
        <taxon>Coriobacteriaceae</taxon>
        <taxon>Coriobacteriaceae incertae sedis</taxon>
        <taxon>Candidatus Coprovicinus</taxon>
    </lineage>
</organism>
<dbReference type="InterPro" id="IPR027417">
    <property type="entry name" value="P-loop_NTPase"/>
</dbReference>
<evidence type="ECO:0000313" key="13">
    <source>
        <dbReference type="Proteomes" id="UP000824078"/>
    </source>
</evidence>
<comment type="pathway">
    <text evidence="1 11">Metabolic intermediate biosynthesis; chorismate biosynthesis; chorismate from D-erythrose 4-phosphate and phosphoenolpyruvate: step 5/7.</text>
</comment>
<dbReference type="GO" id="GO:0005829">
    <property type="term" value="C:cytosol"/>
    <property type="evidence" value="ECO:0007669"/>
    <property type="project" value="TreeGrafter"/>
</dbReference>
<dbReference type="GO" id="GO:0005524">
    <property type="term" value="F:ATP binding"/>
    <property type="evidence" value="ECO:0007669"/>
    <property type="project" value="UniProtKB-UniRule"/>
</dbReference>
<sequence>MQVSSNRKGYVSHEGCDHIFFVGFLGAGKSTVARNLGRLFGRAYVDTDRLVELACHESVAQIYEVEGENAFRDAETVVLRGLARRKSLLVSCGGGIVERRENGQLMAHMGTIVFLDGCLDDSLRQIRSLSRRPELTTLDDAPALYEHRRPLYEAVADVTISITGKTFDEVAQEAGCILWERGLL</sequence>
<comment type="subcellular location">
    <subcellularLocation>
        <location evidence="11">Cytoplasm</location>
    </subcellularLocation>
</comment>
<dbReference type="GO" id="GO:0009073">
    <property type="term" value="P:aromatic amino acid family biosynthetic process"/>
    <property type="evidence" value="ECO:0007669"/>
    <property type="project" value="UniProtKB-KW"/>
</dbReference>
<evidence type="ECO:0000256" key="2">
    <source>
        <dbReference type="ARBA" id="ARBA00006997"/>
    </source>
</evidence>
<keyword evidence="5 11" id="KW-0808">Transferase</keyword>
<feature type="binding site" evidence="11">
    <location>
        <position position="94"/>
    </location>
    <ligand>
        <name>substrate</name>
    </ligand>
</feature>
<dbReference type="HAMAP" id="MF_00109">
    <property type="entry name" value="Shikimate_kinase"/>
    <property type="match status" value="1"/>
</dbReference>
<dbReference type="PRINTS" id="PR01100">
    <property type="entry name" value="SHIKIMTKNASE"/>
</dbReference>
<comment type="subunit">
    <text evidence="11">Monomer.</text>
</comment>
<comment type="cofactor">
    <cofactor evidence="11">
        <name>Mg(2+)</name>
        <dbReference type="ChEBI" id="CHEBI:18420"/>
    </cofactor>
    <text evidence="11">Binds 1 Mg(2+) ion per subunit.</text>
</comment>
<comment type="similarity">
    <text evidence="2 11">Belongs to the shikimate kinase family.</text>
</comment>
<evidence type="ECO:0000313" key="12">
    <source>
        <dbReference type="EMBL" id="HIU23513.1"/>
    </source>
</evidence>
<dbReference type="PROSITE" id="PS01128">
    <property type="entry name" value="SHIKIMATE_KINASE"/>
    <property type="match status" value="1"/>
</dbReference>
<feature type="binding site" evidence="11">
    <location>
        <position position="132"/>
    </location>
    <ligand>
        <name>ATP</name>
        <dbReference type="ChEBI" id="CHEBI:30616"/>
    </ligand>
</feature>
<gene>
    <name evidence="11" type="primary">aroK</name>
    <name evidence="12" type="ORF">IAD17_01110</name>
</gene>
<reference evidence="12" key="1">
    <citation type="submission" date="2020-10" db="EMBL/GenBank/DDBJ databases">
        <authorList>
            <person name="Gilroy R."/>
        </authorList>
    </citation>
    <scope>NUCLEOTIDE SEQUENCE</scope>
    <source>
        <strain evidence="12">ChiHjej12B11-29160</strain>
    </source>
</reference>
<evidence type="ECO:0000256" key="7">
    <source>
        <dbReference type="ARBA" id="ARBA00022777"/>
    </source>
</evidence>
<dbReference type="GO" id="GO:0008652">
    <property type="term" value="P:amino acid biosynthetic process"/>
    <property type="evidence" value="ECO:0007669"/>
    <property type="project" value="UniProtKB-KW"/>
</dbReference>
<keyword evidence="6 11" id="KW-0547">Nucleotide-binding</keyword>